<evidence type="ECO:0000313" key="18">
    <source>
        <dbReference type="Proteomes" id="UP000231414"/>
    </source>
</evidence>
<gene>
    <name evidence="17" type="ORF">COT52_00090</name>
</gene>
<dbReference type="AlphaFoldDB" id="A0A2H0X8C5"/>
<evidence type="ECO:0000256" key="9">
    <source>
        <dbReference type="ARBA" id="ARBA00023316"/>
    </source>
</evidence>
<dbReference type="NCBIfam" id="NF006873">
    <property type="entry name" value="PRK09369.1"/>
    <property type="match status" value="1"/>
</dbReference>
<dbReference type="GO" id="GO:0008360">
    <property type="term" value="P:regulation of cell shape"/>
    <property type="evidence" value="ECO:0007669"/>
    <property type="project" value="UniProtKB-KW"/>
</dbReference>
<evidence type="ECO:0000256" key="13">
    <source>
        <dbReference type="ARBA" id="ARBA00042443"/>
    </source>
</evidence>
<evidence type="ECO:0000256" key="3">
    <source>
        <dbReference type="ARBA" id="ARBA00022490"/>
    </source>
</evidence>
<accession>A0A2H0X8C5</accession>
<dbReference type="PANTHER" id="PTHR43783:SF1">
    <property type="entry name" value="UDP-N-ACETYLGLUCOSAMINE 1-CARBOXYVINYLTRANSFERASE"/>
    <property type="match status" value="1"/>
</dbReference>
<keyword evidence="8" id="KW-0131">Cell cycle</keyword>
<keyword evidence="4" id="KW-0132">Cell division</keyword>
<organism evidence="17 18">
    <name type="scientific">candidate division WWE3 bacterium CG08_land_8_20_14_0_20_43_13</name>
    <dbReference type="NCBI Taxonomy" id="1975087"/>
    <lineage>
        <taxon>Bacteria</taxon>
        <taxon>Katanobacteria</taxon>
    </lineage>
</organism>
<evidence type="ECO:0000256" key="6">
    <source>
        <dbReference type="ARBA" id="ARBA00022960"/>
    </source>
</evidence>
<keyword evidence="7" id="KW-0573">Peptidoglycan synthesis</keyword>
<evidence type="ECO:0000256" key="15">
    <source>
        <dbReference type="ARBA" id="ARBA00047527"/>
    </source>
</evidence>
<evidence type="ECO:0000313" key="17">
    <source>
        <dbReference type="EMBL" id="PIS21164.1"/>
    </source>
</evidence>
<evidence type="ECO:0000256" key="2">
    <source>
        <dbReference type="ARBA" id="ARBA00004752"/>
    </source>
</evidence>
<comment type="subcellular location">
    <subcellularLocation>
        <location evidence="1">Cytoplasm</location>
    </subcellularLocation>
</comment>
<evidence type="ECO:0000256" key="14">
    <source>
        <dbReference type="ARBA" id="ARBA00042842"/>
    </source>
</evidence>
<evidence type="ECO:0000256" key="1">
    <source>
        <dbReference type="ARBA" id="ARBA00004496"/>
    </source>
</evidence>
<proteinExistence type="inferred from homology"/>
<keyword evidence="9" id="KW-0961">Cell wall biogenesis/degradation</keyword>
<dbReference type="GO" id="GO:0071555">
    <property type="term" value="P:cell wall organization"/>
    <property type="evidence" value="ECO:0007669"/>
    <property type="project" value="UniProtKB-KW"/>
</dbReference>
<evidence type="ECO:0000256" key="10">
    <source>
        <dbReference type="ARBA" id="ARBA00038367"/>
    </source>
</evidence>
<dbReference type="InterPro" id="IPR001986">
    <property type="entry name" value="Enolpyruvate_Tfrase_dom"/>
</dbReference>
<evidence type="ECO:0000256" key="12">
    <source>
        <dbReference type="ARBA" id="ARBA00039754"/>
    </source>
</evidence>
<evidence type="ECO:0000256" key="4">
    <source>
        <dbReference type="ARBA" id="ARBA00022618"/>
    </source>
</evidence>
<dbReference type="GO" id="GO:0051301">
    <property type="term" value="P:cell division"/>
    <property type="evidence" value="ECO:0007669"/>
    <property type="project" value="UniProtKB-KW"/>
</dbReference>
<dbReference type="InterPro" id="IPR036968">
    <property type="entry name" value="Enolpyruvate_Tfrase_sf"/>
</dbReference>
<sequence>MSAKQKILIKGPTRLSGKVTPIANKNSIMAALPVCLLTKYDVIYQNLPKTSDVQVMLEILQRLGAKVVKDSQGKTIINTKNIANYEIPTELSSKNRASIMFLGPLFARFGQAEIGEVGGCKLGKRPFDDHLLQLSKFGGKTTSRNNKFGLEKTESVIHSPGLIWLREPSVTVTENIIMAASLVEEETVIYNAACEPNIVDLCQVLENMGVSIQGAGTNKVTVTGKYHLKGTTVNVRPDFLDIGALIAAAYVTGGELTINGVRMADYQNIIQTYQDIGIQAESSSEGIFVPAQSPGYIRKDLLGRSIKIKAEPWPGFPVDLIPIIIIASLFSKGQVIIQNHMFDNALDWTDQLQKMGAIIYQGNPMEVCVTGPSKLTGTTLSSKGIIQAGVAMFIAGLAAKGETVIEDAEAICRRYPDIVETFGKLGADVSWQ</sequence>
<dbReference type="PANTHER" id="PTHR43783">
    <property type="entry name" value="UDP-N-ACETYLGLUCOSAMINE 1-CARBOXYVINYLTRANSFERASE"/>
    <property type="match status" value="1"/>
</dbReference>
<dbReference type="GO" id="GO:0005737">
    <property type="term" value="C:cytoplasm"/>
    <property type="evidence" value="ECO:0007669"/>
    <property type="project" value="UniProtKB-SubCell"/>
</dbReference>
<keyword evidence="5" id="KW-0808">Transferase</keyword>
<dbReference type="InterPro" id="IPR050068">
    <property type="entry name" value="MurA_subfamily"/>
</dbReference>
<comment type="pathway">
    <text evidence="2">Cell wall biogenesis; peptidoglycan biosynthesis.</text>
</comment>
<evidence type="ECO:0000259" key="16">
    <source>
        <dbReference type="Pfam" id="PF00275"/>
    </source>
</evidence>
<evidence type="ECO:0000256" key="5">
    <source>
        <dbReference type="ARBA" id="ARBA00022679"/>
    </source>
</evidence>
<keyword evidence="6" id="KW-0133">Cell shape</keyword>
<comment type="catalytic activity">
    <reaction evidence="15">
        <text>phosphoenolpyruvate + UDP-N-acetyl-alpha-D-glucosamine = UDP-N-acetyl-3-O-(1-carboxyvinyl)-alpha-D-glucosamine + phosphate</text>
        <dbReference type="Rhea" id="RHEA:18681"/>
        <dbReference type="ChEBI" id="CHEBI:43474"/>
        <dbReference type="ChEBI" id="CHEBI:57705"/>
        <dbReference type="ChEBI" id="CHEBI:58702"/>
        <dbReference type="ChEBI" id="CHEBI:68483"/>
        <dbReference type="EC" id="2.5.1.7"/>
    </reaction>
</comment>
<name>A0A2H0X8C5_UNCKA</name>
<dbReference type="InterPro" id="IPR013792">
    <property type="entry name" value="RNA3'P_cycl/enolpyr_Trfase_a/b"/>
</dbReference>
<dbReference type="Proteomes" id="UP000231414">
    <property type="component" value="Unassembled WGS sequence"/>
</dbReference>
<protein>
    <recommendedName>
        <fullName evidence="12">UDP-N-acetylglucosamine 1-carboxyvinyltransferase</fullName>
        <ecNumber evidence="11">2.5.1.7</ecNumber>
    </recommendedName>
    <alternativeName>
        <fullName evidence="13">Enoylpyruvate transferase</fullName>
    </alternativeName>
    <alternativeName>
        <fullName evidence="14">UDP-N-acetylglucosamine enolpyruvyl transferase</fullName>
    </alternativeName>
</protein>
<dbReference type="SUPFAM" id="SSF55205">
    <property type="entry name" value="EPT/RTPC-like"/>
    <property type="match status" value="1"/>
</dbReference>
<evidence type="ECO:0000256" key="8">
    <source>
        <dbReference type="ARBA" id="ARBA00023306"/>
    </source>
</evidence>
<evidence type="ECO:0000256" key="11">
    <source>
        <dbReference type="ARBA" id="ARBA00039108"/>
    </source>
</evidence>
<keyword evidence="3" id="KW-0963">Cytoplasm</keyword>
<dbReference type="EC" id="2.5.1.7" evidence="11"/>
<evidence type="ECO:0000256" key="7">
    <source>
        <dbReference type="ARBA" id="ARBA00022984"/>
    </source>
</evidence>
<dbReference type="GO" id="GO:0009252">
    <property type="term" value="P:peptidoglycan biosynthetic process"/>
    <property type="evidence" value="ECO:0007669"/>
    <property type="project" value="UniProtKB-KW"/>
</dbReference>
<dbReference type="Gene3D" id="3.65.10.10">
    <property type="entry name" value="Enolpyruvate transferase domain"/>
    <property type="match status" value="2"/>
</dbReference>
<dbReference type="GO" id="GO:0008760">
    <property type="term" value="F:UDP-N-acetylglucosamine 1-carboxyvinyltransferase activity"/>
    <property type="evidence" value="ECO:0007669"/>
    <property type="project" value="UniProtKB-EC"/>
</dbReference>
<comment type="caution">
    <text evidence="17">The sequence shown here is derived from an EMBL/GenBank/DDBJ whole genome shotgun (WGS) entry which is preliminary data.</text>
</comment>
<dbReference type="Pfam" id="PF00275">
    <property type="entry name" value="EPSP_synthase"/>
    <property type="match status" value="1"/>
</dbReference>
<comment type="similarity">
    <text evidence="10">Belongs to the EPSP synthase family. MurA subfamily.</text>
</comment>
<dbReference type="EMBL" id="PEYW01000001">
    <property type="protein sequence ID" value="PIS21164.1"/>
    <property type="molecule type" value="Genomic_DNA"/>
</dbReference>
<reference evidence="18" key="1">
    <citation type="submission" date="2017-09" db="EMBL/GenBank/DDBJ databases">
        <title>Depth-based differentiation of microbial function through sediment-hosted aquifers and enrichment of novel symbionts in the deep terrestrial subsurface.</title>
        <authorList>
            <person name="Probst A.J."/>
            <person name="Ladd B."/>
            <person name="Jarett J.K."/>
            <person name="Geller-Mcgrath D.E."/>
            <person name="Sieber C.M.K."/>
            <person name="Emerson J.B."/>
            <person name="Anantharaman K."/>
            <person name="Thomas B.C."/>
            <person name="Malmstrom R."/>
            <person name="Stieglmeier M."/>
            <person name="Klingl A."/>
            <person name="Woyke T."/>
            <person name="Ryan C.M."/>
            <person name="Banfield J.F."/>
        </authorList>
    </citation>
    <scope>NUCLEOTIDE SEQUENCE [LARGE SCALE GENOMIC DNA]</scope>
</reference>
<feature type="domain" description="Enolpyruvate transferase" evidence="16">
    <location>
        <begin position="10"/>
        <end position="421"/>
    </location>
</feature>